<keyword evidence="4" id="KW-1185">Reference proteome</keyword>
<comment type="caution">
    <text evidence="3">The sequence shown here is derived from an EMBL/GenBank/DDBJ whole genome shotgun (WGS) entry which is preliminary data.</text>
</comment>
<dbReference type="GO" id="GO:0005700">
    <property type="term" value="C:polytene chromosome"/>
    <property type="evidence" value="ECO:0007669"/>
    <property type="project" value="TreeGrafter"/>
</dbReference>
<feature type="compositionally biased region" description="Low complexity" evidence="1">
    <location>
        <begin position="267"/>
        <end position="285"/>
    </location>
</feature>
<accession>A0A9N7UHN3</accession>
<evidence type="ECO:0000313" key="3">
    <source>
        <dbReference type="EMBL" id="CAB1431615.1"/>
    </source>
</evidence>
<dbReference type="InterPro" id="IPR046341">
    <property type="entry name" value="SET_dom_sf"/>
</dbReference>
<feature type="compositionally biased region" description="Basic and acidic residues" evidence="1">
    <location>
        <begin position="288"/>
        <end position="299"/>
    </location>
</feature>
<evidence type="ECO:0000313" key="4">
    <source>
        <dbReference type="Proteomes" id="UP001153269"/>
    </source>
</evidence>
<dbReference type="SUPFAM" id="SSF82199">
    <property type="entry name" value="SET domain"/>
    <property type="match status" value="1"/>
</dbReference>
<dbReference type="PANTHER" id="PTHR46167">
    <property type="entry name" value="N-LYSINE METHYLTRANSFERASE KMT5A"/>
    <property type="match status" value="1"/>
</dbReference>
<protein>
    <recommendedName>
        <fullName evidence="2">SET domain-containing protein</fullName>
    </recommendedName>
</protein>
<dbReference type="EMBL" id="CADEAL010001354">
    <property type="protein sequence ID" value="CAB1431615.1"/>
    <property type="molecule type" value="Genomic_DNA"/>
</dbReference>
<dbReference type="InterPro" id="IPR001214">
    <property type="entry name" value="SET_dom"/>
</dbReference>
<dbReference type="GO" id="GO:0005634">
    <property type="term" value="C:nucleus"/>
    <property type="evidence" value="ECO:0007669"/>
    <property type="project" value="TreeGrafter"/>
</dbReference>
<dbReference type="Pfam" id="PF00856">
    <property type="entry name" value="SET"/>
    <property type="match status" value="1"/>
</dbReference>
<name>A0A9N7UHN3_PLEPL</name>
<feature type="region of interest" description="Disordered" evidence="1">
    <location>
        <begin position="267"/>
        <end position="299"/>
    </location>
</feature>
<reference evidence="3" key="1">
    <citation type="submission" date="2020-03" db="EMBL/GenBank/DDBJ databases">
        <authorList>
            <person name="Weist P."/>
        </authorList>
    </citation>
    <scope>NUCLEOTIDE SEQUENCE</scope>
</reference>
<gene>
    <name evidence="3" type="ORF">PLEPLA_LOCUS19672</name>
</gene>
<dbReference type="GO" id="GO:0006357">
    <property type="term" value="P:regulation of transcription by RNA polymerase II"/>
    <property type="evidence" value="ECO:0007669"/>
    <property type="project" value="TreeGrafter"/>
</dbReference>
<feature type="non-terminal residue" evidence="3">
    <location>
        <position position="1"/>
    </location>
</feature>
<evidence type="ECO:0000256" key="1">
    <source>
        <dbReference type="SAM" id="MobiDB-lite"/>
    </source>
</evidence>
<proteinExistence type="predicted"/>
<dbReference type="Gene3D" id="2.170.270.10">
    <property type="entry name" value="SET domain"/>
    <property type="match status" value="1"/>
</dbReference>
<evidence type="ECO:0000259" key="2">
    <source>
        <dbReference type="PROSITE" id="PS50280"/>
    </source>
</evidence>
<dbReference type="Proteomes" id="UP001153269">
    <property type="component" value="Unassembled WGS sequence"/>
</dbReference>
<organism evidence="3 4">
    <name type="scientific">Pleuronectes platessa</name>
    <name type="common">European plaice</name>
    <dbReference type="NCBI Taxonomy" id="8262"/>
    <lineage>
        <taxon>Eukaryota</taxon>
        <taxon>Metazoa</taxon>
        <taxon>Chordata</taxon>
        <taxon>Craniata</taxon>
        <taxon>Vertebrata</taxon>
        <taxon>Euteleostomi</taxon>
        <taxon>Actinopterygii</taxon>
        <taxon>Neopterygii</taxon>
        <taxon>Teleostei</taxon>
        <taxon>Neoteleostei</taxon>
        <taxon>Acanthomorphata</taxon>
        <taxon>Carangaria</taxon>
        <taxon>Pleuronectiformes</taxon>
        <taxon>Pleuronectoidei</taxon>
        <taxon>Pleuronectidae</taxon>
        <taxon>Pleuronectes</taxon>
    </lineage>
</organism>
<feature type="domain" description="SET" evidence="2">
    <location>
        <begin position="24"/>
        <end position="148"/>
    </location>
</feature>
<dbReference type="PANTHER" id="PTHR46167:SF1">
    <property type="entry name" value="N-LYSINE METHYLTRANSFERASE KMT5A"/>
    <property type="match status" value="1"/>
</dbReference>
<dbReference type="SMART" id="SM00317">
    <property type="entry name" value="SET"/>
    <property type="match status" value="1"/>
</dbReference>
<dbReference type="GO" id="GO:0043516">
    <property type="term" value="P:regulation of DNA damage response, signal transduction by p53 class mediator"/>
    <property type="evidence" value="ECO:0007669"/>
    <property type="project" value="TreeGrafter"/>
</dbReference>
<dbReference type="AlphaFoldDB" id="A0A9N7UHN3"/>
<dbReference type="GO" id="GO:0042799">
    <property type="term" value="F:histone H4K20 methyltransferase activity"/>
    <property type="evidence" value="ECO:0007669"/>
    <property type="project" value="TreeGrafter"/>
</dbReference>
<dbReference type="InterPro" id="IPR051760">
    <property type="entry name" value="KMT5A"/>
</dbReference>
<dbReference type="PROSITE" id="PS50280">
    <property type="entry name" value="SET"/>
    <property type="match status" value="1"/>
</dbReference>
<sequence length="299" mass="33391">MLKRKRIQPAEDAISWVLSSRDKPCFIEKYIDSNKGRGVFATQPIEPGAFVLEYRGELLSVEDCRSRHYSEKQSTFLFEFLWQNRIWCIDASKEDGSLGRLVNDNHKSPNCTIKKMTNWKPPAVAVEETQIIQADPSSHGASYTDSANPKMTNWKPPAVAVEETQIIPADPSSHGASYTDSANPKMTNWKPPAVAVEETQIIQADPSSHGASYTDSANPKVCAFKEFILVDYPDTDESDNQHPPQQHFYKNEMLRSTKSILIAKVPDVSVNSSDESTSSPSTPLSKMASERPRKNDCLP</sequence>